<dbReference type="Proteomes" id="UP000279995">
    <property type="component" value="Chromosome II"/>
</dbReference>
<dbReference type="EMBL" id="CP033066">
    <property type="protein sequence ID" value="AYM88929.1"/>
    <property type="molecule type" value="Genomic_DNA"/>
</dbReference>
<organism evidence="2 3">
    <name type="scientific">Pseudoalteromonas agarivorans</name>
    <dbReference type="NCBI Taxonomy" id="176102"/>
    <lineage>
        <taxon>Bacteria</taxon>
        <taxon>Pseudomonadati</taxon>
        <taxon>Pseudomonadota</taxon>
        <taxon>Gammaproteobacteria</taxon>
        <taxon>Alteromonadales</taxon>
        <taxon>Pseudoalteromonadaceae</taxon>
        <taxon>Pseudoalteromonas</taxon>
    </lineage>
</organism>
<feature type="chain" id="PRO_5041947174" evidence="1">
    <location>
        <begin position="27"/>
        <end position="187"/>
    </location>
</feature>
<gene>
    <name evidence="2" type="ORF">D9T18_19865</name>
</gene>
<proteinExistence type="predicted"/>
<keyword evidence="1" id="KW-0732">Signal</keyword>
<reference evidence="2 3" key="1">
    <citation type="submission" date="2018-10" db="EMBL/GenBank/DDBJ databases">
        <title>Complete Genome Sequence and Transcriptomic Profiles of a Marine Bacterium, Pseudoalteromonas agarivorans Hao 2018.</title>
        <authorList>
            <person name="Hao L."/>
        </authorList>
    </citation>
    <scope>NUCLEOTIDE SEQUENCE [LARGE SCALE GENOMIC DNA]</scope>
    <source>
        <strain evidence="2 3">Hao 2018</strain>
    </source>
</reference>
<feature type="signal peptide" evidence="1">
    <location>
        <begin position="1"/>
        <end position="26"/>
    </location>
</feature>
<evidence type="ECO:0000313" key="3">
    <source>
        <dbReference type="Proteomes" id="UP000279995"/>
    </source>
</evidence>
<evidence type="ECO:0000256" key="1">
    <source>
        <dbReference type="SAM" id="SignalP"/>
    </source>
</evidence>
<dbReference type="AlphaFoldDB" id="A0AAD0XEZ6"/>
<accession>A0AAD0XEZ6</accession>
<dbReference type="RefSeq" id="WP_054982079.1">
    <property type="nucleotide sequence ID" value="NZ_CP033066.1"/>
</dbReference>
<sequence>MNKLLIACAITAATLYVFKNDLTALAQNNLPNSITNTTSVQPAQPLVVDIQAMQSSHDVTNKEGTALTEQIVITPQEVGEYSELESAAQIQSTLDLAQSEQVFLDKVQSSFAEKSLFLYSFECKQNDCNAGIVATDGQPKHEDIAGVLAHLSASEEFANHSVQLAGVAVNNDGILQYDLNIKNMPPE</sequence>
<evidence type="ECO:0000313" key="2">
    <source>
        <dbReference type="EMBL" id="AYM88929.1"/>
    </source>
</evidence>
<protein>
    <submittedName>
        <fullName evidence="2">Uncharacterized protein</fullName>
    </submittedName>
</protein>
<name>A0AAD0XEZ6_9GAMM</name>